<sequence length="206" mass="22351">MSCSTLGTLPNLTPSTQCVDISSTVTKKKRPRFIMGGLRLHMLAMAVMIAGAVLSDAAKEASRGDAQGIHPHLRKRALLLPPRDVYAMTLTNSLAVPVNSTFTFSKGITNWLMIEKKHLQPGMSFTSGPFEYKEGNATFQYILRTVKAKYWPAGANYSGQEALWLDSPFSGVTGITPLLEAELTPKGDDSTRQHMGALVLKIPTAA</sequence>
<protein>
    <submittedName>
        <fullName evidence="1">Uncharacterized protein</fullName>
    </submittedName>
</protein>
<dbReference type="AlphaFoldDB" id="W7TXS9"/>
<reference evidence="1 2" key="1">
    <citation type="journal article" date="2014" name="Mol. Plant">
        <title>Chromosome Scale Genome Assembly and Transcriptome Profiling of Nannochloropsis gaditana in Nitrogen Depletion.</title>
        <authorList>
            <person name="Corteggiani Carpinelli E."/>
            <person name="Telatin A."/>
            <person name="Vitulo N."/>
            <person name="Forcato C."/>
            <person name="D'Angelo M."/>
            <person name="Schiavon R."/>
            <person name="Vezzi A."/>
            <person name="Giacometti G.M."/>
            <person name="Morosinotto T."/>
            <person name="Valle G."/>
        </authorList>
    </citation>
    <scope>NUCLEOTIDE SEQUENCE [LARGE SCALE GENOMIC DNA]</scope>
    <source>
        <strain evidence="1 2">B-31</strain>
    </source>
</reference>
<name>W7TXS9_9STRA</name>
<dbReference type="EMBL" id="AZIL01000344">
    <property type="protein sequence ID" value="EWM28343.1"/>
    <property type="molecule type" value="Genomic_DNA"/>
</dbReference>
<evidence type="ECO:0000313" key="2">
    <source>
        <dbReference type="Proteomes" id="UP000019335"/>
    </source>
</evidence>
<proteinExistence type="predicted"/>
<keyword evidence="2" id="KW-1185">Reference proteome</keyword>
<evidence type="ECO:0000313" key="1">
    <source>
        <dbReference type="EMBL" id="EWM28343.1"/>
    </source>
</evidence>
<dbReference type="Proteomes" id="UP000019335">
    <property type="component" value="Chromosome 5"/>
</dbReference>
<gene>
    <name evidence="1" type="ORF">Naga_100367g3</name>
</gene>
<comment type="caution">
    <text evidence="1">The sequence shown here is derived from an EMBL/GenBank/DDBJ whole genome shotgun (WGS) entry which is preliminary data.</text>
</comment>
<organism evidence="1 2">
    <name type="scientific">Nannochloropsis gaditana</name>
    <dbReference type="NCBI Taxonomy" id="72520"/>
    <lineage>
        <taxon>Eukaryota</taxon>
        <taxon>Sar</taxon>
        <taxon>Stramenopiles</taxon>
        <taxon>Ochrophyta</taxon>
        <taxon>Eustigmatophyceae</taxon>
        <taxon>Eustigmatales</taxon>
        <taxon>Monodopsidaceae</taxon>
        <taxon>Nannochloropsis</taxon>
    </lineage>
</organism>
<accession>W7TXS9</accession>
<dbReference type="OrthoDB" id="188169at2759"/>